<dbReference type="AlphaFoldDB" id="A0A9W9HNX7"/>
<dbReference type="Gene3D" id="3.40.50.300">
    <property type="entry name" value="P-loop containing nucleotide triphosphate hydrolases"/>
    <property type="match status" value="1"/>
</dbReference>
<comment type="caution">
    <text evidence="1">The sequence shown here is derived from an EMBL/GenBank/DDBJ whole genome shotgun (WGS) entry which is preliminary data.</text>
</comment>
<dbReference type="EMBL" id="JAPQKO010000008">
    <property type="protein sequence ID" value="KAJ5152065.1"/>
    <property type="molecule type" value="Genomic_DNA"/>
</dbReference>
<proteinExistence type="predicted"/>
<reference evidence="1" key="2">
    <citation type="journal article" date="2023" name="IMA Fungus">
        <title>Comparative genomic study of the Penicillium genus elucidates a diverse pangenome and 15 lateral gene transfer events.</title>
        <authorList>
            <person name="Petersen C."/>
            <person name="Sorensen T."/>
            <person name="Nielsen M.R."/>
            <person name="Sondergaard T.E."/>
            <person name="Sorensen J.L."/>
            <person name="Fitzpatrick D.A."/>
            <person name="Frisvad J.C."/>
            <person name="Nielsen K.L."/>
        </authorList>
    </citation>
    <scope>NUCLEOTIDE SEQUENCE</scope>
    <source>
        <strain evidence="1">IBT 21917</strain>
    </source>
</reference>
<dbReference type="InterPro" id="IPR027417">
    <property type="entry name" value="P-loop_NTPase"/>
</dbReference>
<organism evidence="1 2">
    <name type="scientific">Penicillium capsulatum</name>
    <dbReference type="NCBI Taxonomy" id="69766"/>
    <lineage>
        <taxon>Eukaryota</taxon>
        <taxon>Fungi</taxon>
        <taxon>Dikarya</taxon>
        <taxon>Ascomycota</taxon>
        <taxon>Pezizomycotina</taxon>
        <taxon>Eurotiomycetes</taxon>
        <taxon>Eurotiomycetidae</taxon>
        <taxon>Eurotiales</taxon>
        <taxon>Aspergillaceae</taxon>
        <taxon>Penicillium</taxon>
    </lineage>
</organism>
<evidence type="ECO:0000313" key="1">
    <source>
        <dbReference type="EMBL" id="KAJ5152065.1"/>
    </source>
</evidence>
<reference evidence="1" key="1">
    <citation type="submission" date="2022-11" db="EMBL/GenBank/DDBJ databases">
        <authorList>
            <person name="Petersen C."/>
        </authorList>
    </citation>
    <scope>NUCLEOTIDE SEQUENCE</scope>
    <source>
        <strain evidence="1">IBT 21917</strain>
    </source>
</reference>
<keyword evidence="2" id="KW-1185">Reference proteome</keyword>
<evidence type="ECO:0000313" key="2">
    <source>
        <dbReference type="Proteomes" id="UP001146351"/>
    </source>
</evidence>
<protein>
    <submittedName>
        <fullName evidence="1">Uncharacterized protein</fullName>
    </submittedName>
</protein>
<dbReference type="Proteomes" id="UP001146351">
    <property type="component" value="Unassembled WGS sequence"/>
</dbReference>
<dbReference type="OrthoDB" id="415706at2759"/>
<gene>
    <name evidence="1" type="ORF">N7492_010360</name>
</gene>
<name>A0A9W9HNX7_9EURO</name>
<sequence length="127" mass="14662">MDHLQLHERELLNVVDKLRSLGVGKLVDLPQVILCGCPPDEKIAVLETISGVRFTRKGNIYSQYTTEVVICREKELRMRISIQPGDSRSEKERNGLRTFKPVTFSNPDELHKQIEMTEYCMENSQGW</sequence>
<accession>A0A9W9HNX7</accession>